<feature type="domain" description="ABC transmembrane type-1" evidence="8">
    <location>
        <begin position="87"/>
        <end position="277"/>
    </location>
</feature>
<dbReference type="InterPro" id="IPR035906">
    <property type="entry name" value="MetI-like_sf"/>
</dbReference>
<evidence type="ECO:0000256" key="4">
    <source>
        <dbReference type="ARBA" id="ARBA00022692"/>
    </source>
</evidence>
<dbReference type="InterPro" id="IPR000515">
    <property type="entry name" value="MetI-like"/>
</dbReference>
<feature type="transmembrane region" description="Helical" evidence="7">
    <location>
        <begin position="149"/>
        <end position="172"/>
    </location>
</feature>
<evidence type="ECO:0000256" key="2">
    <source>
        <dbReference type="ARBA" id="ARBA00022448"/>
    </source>
</evidence>
<sequence>MATTPRTLQRPATGPAKRTRKGTQVWVSRLLLILFSVALLLPLYWMIATALKTDQELAVFPPTLFPQNPQWSNFREAVEYIPFFRFLRNTLSVTALTIVGAVVSNPLIAYGFSRLEWPGRDKVFMLVLASVFIPFPVVIIALFDIFAKLGWINTFLPLVVPIFFGSAFWIFLMRQFLMQIPMDISDAGRIDGANEFQVFSQLILPLTLPAVGVIGIFAALHAWNDFIGPLIYLQDESRYTLAIGLTFFRSQYDVQFNLLMAASTLVVLPVVVIFLLFQRAFLEGITLGSIK</sequence>
<accession>A0A6J4USC9</accession>
<evidence type="ECO:0000256" key="3">
    <source>
        <dbReference type="ARBA" id="ARBA00022475"/>
    </source>
</evidence>
<feature type="transmembrane region" description="Helical" evidence="7">
    <location>
        <begin position="91"/>
        <end position="111"/>
    </location>
</feature>
<dbReference type="SUPFAM" id="SSF161098">
    <property type="entry name" value="MetI-like"/>
    <property type="match status" value="1"/>
</dbReference>
<dbReference type="Gene3D" id="1.10.3720.10">
    <property type="entry name" value="MetI-like"/>
    <property type="match status" value="1"/>
</dbReference>
<dbReference type="PROSITE" id="PS50928">
    <property type="entry name" value="ABC_TM1"/>
    <property type="match status" value="1"/>
</dbReference>
<dbReference type="GO" id="GO:0005886">
    <property type="term" value="C:plasma membrane"/>
    <property type="evidence" value="ECO:0007669"/>
    <property type="project" value="UniProtKB-SubCell"/>
</dbReference>
<evidence type="ECO:0000256" key="7">
    <source>
        <dbReference type="RuleBase" id="RU363032"/>
    </source>
</evidence>
<dbReference type="EMBL" id="CADCWP010000017">
    <property type="protein sequence ID" value="CAA9556681.1"/>
    <property type="molecule type" value="Genomic_DNA"/>
</dbReference>
<reference evidence="9" key="1">
    <citation type="submission" date="2020-02" db="EMBL/GenBank/DDBJ databases">
        <authorList>
            <person name="Meier V. D."/>
        </authorList>
    </citation>
    <scope>NUCLEOTIDE SEQUENCE</scope>
    <source>
        <strain evidence="9">AVDCRST_MAG86</strain>
    </source>
</reference>
<keyword evidence="6 7" id="KW-0472">Membrane</keyword>
<dbReference type="PANTHER" id="PTHR43744">
    <property type="entry name" value="ABC TRANSPORTER PERMEASE PROTEIN MG189-RELATED-RELATED"/>
    <property type="match status" value="1"/>
</dbReference>
<dbReference type="GO" id="GO:0055085">
    <property type="term" value="P:transmembrane transport"/>
    <property type="evidence" value="ECO:0007669"/>
    <property type="project" value="InterPro"/>
</dbReference>
<protein>
    <submittedName>
        <fullName evidence="9">N-acetyl-D-glucosamine ABC transporter, permease protein 2</fullName>
    </submittedName>
</protein>
<feature type="transmembrane region" description="Helical" evidence="7">
    <location>
        <begin position="256"/>
        <end position="277"/>
    </location>
</feature>
<proteinExistence type="inferred from homology"/>
<comment type="similarity">
    <text evidence="7">Belongs to the binding-protein-dependent transport system permease family.</text>
</comment>
<feature type="transmembrane region" description="Helical" evidence="7">
    <location>
        <begin position="202"/>
        <end position="223"/>
    </location>
</feature>
<name>A0A6J4USC9_9DEIN</name>
<dbReference type="CDD" id="cd06261">
    <property type="entry name" value="TM_PBP2"/>
    <property type="match status" value="1"/>
</dbReference>
<comment type="subcellular location">
    <subcellularLocation>
        <location evidence="1 7">Cell membrane</location>
        <topology evidence="1 7">Multi-pass membrane protein</topology>
    </subcellularLocation>
</comment>
<dbReference type="AlphaFoldDB" id="A0A6J4USC9"/>
<evidence type="ECO:0000256" key="1">
    <source>
        <dbReference type="ARBA" id="ARBA00004651"/>
    </source>
</evidence>
<evidence type="ECO:0000256" key="5">
    <source>
        <dbReference type="ARBA" id="ARBA00022989"/>
    </source>
</evidence>
<keyword evidence="2 7" id="KW-0813">Transport</keyword>
<organism evidence="9">
    <name type="scientific">uncultured Truepera sp</name>
    <dbReference type="NCBI Taxonomy" id="543023"/>
    <lineage>
        <taxon>Bacteria</taxon>
        <taxon>Thermotogati</taxon>
        <taxon>Deinococcota</taxon>
        <taxon>Deinococci</taxon>
        <taxon>Trueperales</taxon>
        <taxon>Trueperaceae</taxon>
        <taxon>Truepera</taxon>
        <taxon>environmental samples</taxon>
    </lineage>
</organism>
<evidence type="ECO:0000256" key="6">
    <source>
        <dbReference type="ARBA" id="ARBA00023136"/>
    </source>
</evidence>
<evidence type="ECO:0000313" key="9">
    <source>
        <dbReference type="EMBL" id="CAA9556681.1"/>
    </source>
</evidence>
<evidence type="ECO:0000259" key="8">
    <source>
        <dbReference type="PROSITE" id="PS50928"/>
    </source>
</evidence>
<keyword evidence="3" id="KW-1003">Cell membrane</keyword>
<keyword evidence="4 7" id="KW-0812">Transmembrane</keyword>
<feature type="transmembrane region" description="Helical" evidence="7">
    <location>
        <begin position="26"/>
        <end position="47"/>
    </location>
</feature>
<keyword evidence="5 7" id="KW-1133">Transmembrane helix</keyword>
<dbReference type="Pfam" id="PF00528">
    <property type="entry name" value="BPD_transp_1"/>
    <property type="match status" value="1"/>
</dbReference>
<feature type="transmembrane region" description="Helical" evidence="7">
    <location>
        <begin position="123"/>
        <end position="143"/>
    </location>
</feature>
<dbReference type="PANTHER" id="PTHR43744:SF8">
    <property type="entry name" value="SN-GLYCEROL-3-PHOSPHATE TRANSPORT SYSTEM PERMEASE PROTEIN UGPE"/>
    <property type="match status" value="1"/>
</dbReference>
<gene>
    <name evidence="9" type="ORF">AVDCRST_MAG86-257</name>
</gene>